<protein>
    <recommendedName>
        <fullName evidence="3">GSKIP domain-containing protein</fullName>
    </recommendedName>
</protein>
<evidence type="ECO:0000313" key="5">
    <source>
        <dbReference type="Proteomes" id="UP000551758"/>
    </source>
</evidence>
<evidence type="ECO:0000313" key="4">
    <source>
        <dbReference type="EMBL" id="KAF5917234.1"/>
    </source>
</evidence>
<organism evidence="4 5">
    <name type="scientific">Diceros bicornis minor</name>
    <name type="common">South-central black rhinoceros</name>
    <dbReference type="NCBI Taxonomy" id="77932"/>
    <lineage>
        <taxon>Eukaryota</taxon>
        <taxon>Metazoa</taxon>
        <taxon>Chordata</taxon>
        <taxon>Craniata</taxon>
        <taxon>Vertebrata</taxon>
        <taxon>Euteleostomi</taxon>
        <taxon>Mammalia</taxon>
        <taxon>Eutheria</taxon>
        <taxon>Laurasiatheria</taxon>
        <taxon>Perissodactyla</taxon>
        <taxon>Rhinocerotidae</taxon>
        <taxon>Diceros</taxon>
    </lineage>
</organism>
<dbReference type="InterPro" id="IPR007967">
    <property type="entry name" value="GSKIP_dom"/>
</dbReference>
<comment type="similarity">
    <text evidence="1">Belongs to the GSKIP family.</text>
</comment>
<dbReference type="SUPFAM" id="SSF103107">
    <property type="entry name" value="Hypothetical protein c14orf129, hspc210"/>
    <property type="match status" value="1"/>
</dbReference>
<dbReference type="Proteomes" id="UP000551758">
    <property type="component" value="Unassembled WGS sequence"/>
</dbReference>
<dbReference type="AlphaFoldDB" id="A0A7J7ENQ8"/>
<reference evidence="4 5" key="1">
    <citation type="journal article" date="2020" name="Mol. Biol. Evol.">
        <title>Interspecific Gene Flow and the Evolution of Specialization in Black and White Rhinoceros.</title>
        <authorList>
            <person name="Moodley Y."/>
            <person name="Westbury M.V."/>
            <person name="Russo I.M."/>
            <person name="Gopalakrishnan S."/>
            <person name="Rakotoarivelo A."/>
            <person name="Olsen R.A."/>
            <person name="Prost S."/>
            <person name="Tunstall T."/>
            <person name="Ryder O.A."/>
            <person name="Dalen L."/>
            <person name="Bruford M.W."/>
        </authorList>
    </citation>
    <scope>NUCLEOTIDE SEQUENCE [LARGE SCALE GENOMIC DNA]</scope>
    <source>
        <strain evidence="4">SBR-YM</strain>
        <tissue evidence="4">Skin</tissue>
    </source>
</reference>
<name>A0A7J7ENQ8_DICBM</name>
<dbReference type="PANTHER" id="PTHR12490:SF4">
    <property type="entry name" value="GSK3B-INTERACTING PROTEIN"/>
    <property type="match status" value="1"/>
</dbReference>
<gene>
    <name evidence="4" type="ORF">HPG69_000003</name>
</gene>
<dbReference type="EMBL" id="JACDTQ010002596">
    <property type="protein sequence ID" value="KAF5917234.1"/>
    <property type="molecule type" value="Genomic_DNA"/>
</dbReference>
<sequence>MAPALRPSAAVVRDTSGCAAGRRRRPVGSAEDWLWAALLWREHGPEEKAPGRHGLLGARTWLFSSDGAPGRLPSLQALNWASPLGRGPRPGFPLRQGPEPGVFPVRVGRPCQPCCARLPLPGSSSGPGASRVFPEHGSVTFPRTGGCPAAPRELKVVNAPVGCPARELKAQQGAGGCVKVSSSKLDLRSVSHTWTWVCSGRKRMAGYPSLVKEHRVRCLGKQEGDTGCSQNGNRLTDIKDMRLESEAVVNNFLFAVNNMFVSKNLRCAGDVVYSNVETRERNRYCLELTEAGLRVVGYAFDQVDDHLQTPYHETLYSLLDTLSPAYWEAFGNTLSKTGSFEKGWTVMTQPFPFRGSCCWSKTLT</sequence>
<accession>A0A7J7ENQ8</accession>
<dbReference type="GO" id="GO:0051018">
    <property type="term" value="F:protein kinase A binding"/>
    <property type="evidence" value="ECO:0007669"/>
    <property type="project" value="TreeGrafter"/>
</dbReference>
<keyword evidence="5" id="KW-1185">Reference proteome</keyword>
<dbReference type="InterPro" id="IPR037395">
    <property type="entry name" value="GSKIP"/>
</dbReference>
<dbReference type="GO" id="GO:0005737">
    <property type="term" value="C:cytoplasm"/>
    <property type="evidence" value="ECO:0007669"/>
    <property type="project" value="TreeGrafter"/>
</dbReference>
<proteinExistence type="inferred from homology"/>
<evidence type="ECO:0000259" key="3">
    <source>
        <dbReference type="Pfam" id="PF05303"/>
    </source>
</evidence>
<dbReference type="PANTHER" id="PTHR12490">
    <property type="entry name" value="GSK3B-INTERACTING PROTEIN"/>
    <property type="match status" value="1"/>
</dbReference>
<dbReference type="GO" id="GO:0060828">
    <property type="term" value="P:regulation of canonical Wnt signaling pathway"/>
    <property type="evidence" value="ECO:0007669"/>
    <property type="project" value="InterPro"/>
</dbReference>
<evidence type="ECO:0000256" key="1">
    <source>
        <dbReference type="ARBA" id="ARBA00009571"/>
    </source>
</evidence>
<feature type="domain" description="GSKIP" evidence="3">
    <location>
        <begin position="242"/>
        <end position="335"/>
    </location>
</feature>
<dbReference type="GO" id="GO:0019207">
    <property type="term" value="F:kinase regulator activity"/>
    <property type="evidence" value="ECO:0007669"/>
    <property type="project" value="TreeGrafter"/>
</dbReference>
<dbReference type="InterPro" id="IPR023231">
    <property type="entry name" value="GSKIP_dom_sf"/>
</dbReference>
<comment type="subunit">
    <text evidence="2">Forms a complex composed of PRKAR2A or PRKAR2B, GSK3B and GSKIP through GSKIP interaction; facilitates PKA-induced phosphorylation of GSK3B leading to GSK3B inactivation; recruits DNM1L through GSK3B for PKA-mediated phosphorylation of DNM1L; promotes beta-catenin degradation through GSK3B-induced phosphorylation of beta-catenin; stabilizes beta-catenin and enhances Wnt-induced signaling through PKA-induced phosphorylation of beta-catenin. Interacts with GSK3B; induces GSK3B-mediated phosphorylation of GSKIP and inhibits GSK3B kinase activity.</text>
</comment>
<dbReference type="Pfam" id="PF05303">
    <property type="entry name" value="GSKIP_dom"/>
    <property type="match status" value="1"/>
</dbReference>
<dbReference type="Gene3D" id="3.30.2280.10">
    <property type="entry name" value="Hypothetical protein (hspc210)"/>
    <property type="match status" value="1"/>
</dbReference>
<comment type="caution">
    <text evidence="4">The sequence shown here is derived from an EMBL/GenBank/DDBJ whole genome shotgun (WGS) entry which is preliminary data.</text>
</comment>
<evidence type="ECO:0000256" key="2">
    <source>
        <dbReference type="ARBA" id="ARBA00046434"/>
    </source>
</evidence>